<evidence type="ECO:0000313" key="4">
    <source>
        <dbReference type="Proteomes" id="UP001329825"/>
    </source>
</evidence>
<feature type="transmembrane region" description="Helical" evidence="1">
    <location>
        <begin position="322"/>
        <end position="342"/>
    </location>
</feature>
<dbReference type="Pfam" id="PF03815">
    <property type="entry name" value="LCCL"/>
    <property type="match status" value="1"/>
</dbReference>
<name>A0ABZ1DAG2_9TREE</name>
<dbReference type="PANTHER" id="PTHR31331:SF1">
    <property type="entry name" value="CYSTEINE RICH SECRETORY PROTEIN LCCL DOMAIN CONTAINING 2"/>
    <property type="match status" value="1"/>
</dbReference>
<dbReference type="InterPro" id="IPR036609">
    <property type="entry name" value="LCCL_sf"/>
</dbReference>
<feature type="transmembrane region" description="Helical" evidence="1">
    <location>
        <begin position="393"/>
        <end position="413"/>
    </location>
</feature>
<evidence type="ECO:0000313" key="3">
    <source>
        <dbReference type="EMBL" id="WRT70908.1"/>
    </source>
</evidence>
<protein>
    <recommendedName>
        <fullName evidence="2">LCCL domain-containing protein</fullName>
    </recommendedName>
</protein>
<gene>
    <name evidence="3" type="ORF">IL334_007907</name>
</gene>
<dbReference type="InterPro" id="IPR051957">
    <property type="entry name" value="CRISP-LCCL_domain"/>
</dbReference>
<dbReference type="Proteomes" id="UP001329825">
    <property type="component" value="Chromosome 11"/>
</dbReference>
<dbReference type="RefSeq" id="XP_062795647.1">
    <property type="nucleotide sequence ID" value="XM_062939596.1"/>
</dbReference>
<keyword evidence="4" id="KW-1185">Reference proteome</keyword>
<keyword evidence="1" id="KW-0472">Membrane</keyword>
<keyword evidence="1" id="KW-1133">Transmembrane helix</keyword>
<dbReference type="SUPFAM" id="SSF69848">
    <property type="entry name" value="LCCL domain"/>
    <property type="match status" value="1"/>
</dbReference>
<evidence type="ECO:0000259" key="2">
    <source>
        <dbReference type="Pfam" id="PF03815"/>
    </source>
</evidence>
<evidence type="ECO:0000256" key="1">
    <source>
        <dbReference type="SAM" id="Phobius"/>
    </source>
</evidence>
<feature type="domain" description="LCCL" evidence="2">
    <location>
        <begin position="125"/>
        <end position="217"/>
    </location>
</feature>
<sequence length="585" mass="65040">MILNPVGGFVRYVRRITRRILGPPNPTNTLPPPQTSVTFSSTIGKRSNSFSPDRYVKRHSLPHALYPFLALWIGCFIILVRQQYYVPNAPTIISCEASPWDDWPPDLCGLAGGNCEDDLTGIDGKTFRCLGGCAGSKLGNPRYVGSEKINGKPLVIGGGDDEKTYRADSWVCPSALHSSIISSTLGGCVNFHSLPYPTGYSYYKSKYSNNINSTSFEPDYPGAFRLSSSTNLTNGCIDLHYIATGFNAFCLSITTLFLKPPSSLLFTLLLVGGYFHLTLFSDPPNTPPNWETIFSILPTVLLTGYWMWFMSFKETMKGFKELPFELCLWQGLGFWIGIESSVIFNKLPITRLGYDPLDPAGIIALTIIIILAVIVVLIQAWEMRKYGLLRYYLIRYIPVIPLIIILVFIPGYTFRPHHYLFALLAIPVLSLPNRISLFGQAFALGLFLDGVGRWGWDGIIQLTGSLVGDADVGSFIPSFWNNMTTSTTLYWDPINTIEKVYNVTGYSILIDDIQKSSDYTNSSIDMTTLDLTEGIDHYVRLAYIANGSSLDFTDPVVWYTNSSWSELWSSTSQGGDNITAEQTGS</sequence>
<feature type="transmembrane region" description="Helical" evidence="1">
    <location>
        <begin position="293"/>
        <end position="310"/>
    </location>
</feature>
<reference evidence="3 4" key="1">
    <citation type="submission" date="2024-01" db="EMBL/GenBank/DDBJ databases">
        <title>Comparative genomics of Cryptococcus and Kwoniella reveals pathogenesis evolution and contrasting modes of karyotype evolution via chromosome fusion or intercentromeric recombination.</title>
        <authorList>
            <person name="Coelho M.A."/>
            <person name="David-Palma M."/>
            <person name="Shea T."/>
            <person name="Bowers K."/>
            <person name="McGinley-Smith S."/>
            <person name="Mohammad A.W."/>
            <person name="Gnirke A."/>
            <person name="Yurkov A.M."/>
            <person name="Nowrousian M."/>
            <person name="Sun S."/>
            <person name="Cuomo C.A."/>
            <person name="Heitman J."/>
        </authorList>
    </citation>
    <scope>NUCLEOTIDE SEQUENCE [LARGE SCALE GENOMIC DNA]</scope>
    <source>
        <strain evidence="3">CBS 11374</strain>
    </source>
</reference>
<organism evidence="3 4">
    <name type="scientific">Kwoniella shivajii</name>
    <dbReference type="NCBI Taxonomy" id="564305"/>
    <lineage>
        <taxon>Eukaryota</taxon>
        <taxon>Fungi</taxon>
        <taxon>Dikarya</taxon>
        <taxon>Basidiomycota</taxon>
        <taxon>Agaricomycotina</taxon>
        <taxon>Tremellomycetes</taxon>
        <taxon>Tremellales</taxon>
        <taxon>Cryptococcaceae</taxon>
        <taxon>Kwoniella</taxon>
    </lineage>
</organism>
<feature type="transmembrane region" description="Helical" evidence="1">
    <location>
        <begin position="362"/>
        <end position="381"/>
    </location>
</feature>
<keyword evidence="1" id="KW-0812">Transmembrane</keyword>
<dbReference type="Gene3D" id="2.170.130.20">
    <property type="entry name" value="LCCL-like domain"/>
    <property type="match status" value="1"/>
</dbReference>
<accession>A0ABZ1DAG2</accession>
<dbReference type="GeneID" id="87960037"/>
<dbReference type="PANTHER" id="PTHR31331">
    <property type="entry name" value="LCCL DOMAIN PROTEIN (AFU_ORTHOLOGUE AFUA_5G08630)"/>
    <property type="match status" value="1"/>
</dbReference>
<feature type="transmembrane region" description="Helical" evidence="1">
    <location>
        <begin position="264"/>
        <end position="281"/>
    </location>
</feature>
<proteinExistence type="predicted"/>
<feature type="transmembrane region" description="Helical" evidence="1">
    <location>
        <begin position="64"/>
        <end position="85"/>
    </location>
</feature>
<dbReference type="EMBL" id="CP141891">
    <property type="protein sequence ID" value="WRT70908.1"/>
    <property type="molecule type" value="Genomic_DNA"/>
</dbReference>
<dbReference type="InterPro" id="IPR004043">
    <property type="entry name" value="LCCL"/>
</dbReference>